<gene>
    <name evidence="2" type="ORF">OCK72_02475</name>
</gene>
<feature type="signal peptide" evidence="1">
    <location>
        <begin position="1"/>
        <end position="20"/>
    </location>
</feature>
<keyword evidence="1" id="KW-0732">Signal</keyword>
<dbReference type="SUPFAM" id="SSF49464">
    <property type="entry name" value="Carboxypeptidase regulatory domain-like"/>
    <property type="match status" value="1"/>
</dbReference>
<name>A0ABT4DFZ5_FUSSI</name>
<proteinExistence type="predicted"/>
<evidence type="ECO:0000313" key="2">
    <source>
        <dbReference type="EMBL" id="MCY7007514.1"/>
    </source>
</evidence>
<feature type="chain" id="PRO_5046940679" evidence="1">
    <location>
        <begin position="21"/>
        <end position="267"/>
    </location>
</feature>
<evidence type="ECO:0000313" key="3">
    <source>
        <dbReference type="Proteomes" id="UP001062738"/>
    </source>
</evidence>
<organism evidence="2 3">
    <name type="scientific">Fusobacterium simiae</name>
    <dbReference type="NCBI Taxonomy" id="855"/>
    <lineage>
        <taxon>Bacteria</taxon>
        <taxon>Fusobacteriati</taxon>
        <taxon>Fusobacteriota</taxon>
        <taxon>Fusobacteriia</taxon>
        <taxon>Fusobacteriales</taxon>
        <taxon>Fusobacteriaceae</taxon>
        <taxon>Fusobacterium</taxon>
    </lineage>
</organism>
<dbReference type="InterPro" id="IPR019613">
    <property type="entry name" value="DUF4198"/>
</dbReference>
<dbReference type="EMBL" id="JAOXXL010000004">
    <property type="protein sequence ID" value="MCY7007514.1"/>
    <property type="molecule type" value="Genomic_DNA"/>
</dbReference>
<dbReference type="Proteomes" id="UP001062738">
    <property type="component" value="Unassembled WGS sequence"/>
</dbReference>
<dbReference type="Pfam" id="PF10670">
    <property type="entry name" value="DUF4198"/>
    <property type="match status" value="1"/>
</dbReference>
<evidence type="ECO:0000256" key="1">
    <source>
        <dbReference type="SAM" id="SignalP"/>
    </source>
</evidence>
<comment type="caution">
    <text evidence="2">The sequence shown here is derived from an EMBL/GenBank/DDBJ whole genome shotgun (WGS) entry which is preliminary data.</text>
</comment>
<protein>
    <submittedName>
        <fullName evidence="2">DUF4198 domain-containing protein</fullName>
    </submittedName>
</protein>
<reference evidence="2" key="1">
    <citation type="submission" date="2022-09" db="EMBL/GenBank/DDBJ databases">
        <authorList>
            <person name="Zoaiter M."/>
        </authorList>
    </citation>
    <scope>NUCLEOTIDE SEQUENCE</scope>
    <source>
        <strain evidence="2">DSM 19848</strain>
    </source>
</reference>
<dbReference type="InterPro" id="IPR008969">
    <property type="entry name" value="CarboxyPept-like_regulatory"/>
</dbReference>
<sequence>MLKRILIVGLIICMSISSFAHFQMIYTPDSDITGKSIVPFELIFTEHPVEGIKSKNMSMGKDDKGGFQSIEEFFVVHRGNKNDLKSILSPIKFGSNGNQGSGYKFNFGANDNGDWVFVLIPYPYFEEKEGTHMQQITKVIVNRGGEETDWNKRMADGYPEIIPLSNPITWKDNMFKGQVVNGEGKPAANIKIVIEYLNADIKNSQFLENLKEDKKTSMTLYSDANGYFSFTPVHTGYWGIVALNAGGEKFKNSRGLSQDAVLWIEAK</sequence>
<keyword evidence="3" id="KW-1185">Reference proteome</keyword>
<accession>A0ABT4DFZ5</accession>
<dbReference type="RefSeq" id="WP_265151701.1">
    <property type="nucleotide sequence ID" value="NZ_JAOXXL010000004.1"/>
</dbReference>